<keyword evidence="1" id="KW-0732">Signal</keyword>
<dbReference type="InterPro" id="IPR052820">
    <property type="entry name" value="PhiA_domain"/>
</dbReference>
<gene>
    <name evidence="2" type="ORF">Daesc_000284</name>
</gene>
<reference evidence="2 3" key="1">
    <citation type="journal article" date="2024" name="Front Chem Biol">
        <title>Unveiling the potential of Daldinia eschscholtzii MFLUCC 19-0629 through bioactivity and bioinformatics studies for enhanced sustainable agriculture production.</title>
        <authorList>
            <person name="Brooks S."/>
            <person name="Weaver J.A."/>
            <person name="Klomchit A."/>
            <person name="Alharthi S.A."/>
            <person name="Onlamun T."/>
            <person name="Nurani R."/>
            <person name="Vong T.K."/>
            <person name="Alberti F."/>
            <person name="Greco C."/>
        </authorList>
    </citation>
    <scope>NUCLEOTIDE SEQUENCE [LARGE SCALE GENOMIC DNA]</scope>
    <source>
        <strain evidence="2">MFLUCC 19-0629</strain>
    </source>
</reference>
<proteinExistence type="predicted"/>
<accession>A0AAX6MXX7</accession>
<dbReference type="PANTHER" id="PTHR42047:SF1">
    <property type="entry name" value="PROTEIN, PUTATIVE (AFU_ORTHOLOGUE AFUA_6G03560)-RELATED"/>
    <property type="match status" value="1"/>
</dbReference>
<evidence type="ECO:0000313" key="2">
    <source>
        <dbReference type="EMBL" id="KAK6957498.1"/>
    </source>
</evidence>
<comment type="caution">
    <text evidence="2">The sequence shown here is derived from an EMBL/GenBank/DDBJ whole genome shotgun (WGS) entry which is preliminary data.</text>
</comment>
<keyword evidence="3" id="KW-1185">Reference proteome</keyword>
<evidence type="ECO:0000256" key="1">
    <source>
        <dbReference type="SAM" id="SignalP"/>
    </source>
</evidence>
<organism evidence="2 3">
    <name type="scientific">Daldinia eschscholtzii</name>
    <dbReference type="NCBI Taxonomy" id="292717"/>
    <lineage>
        <taxon>Eukaryota</taxon>
        <taxon>Fungi</taxon>
        <taxon>Dikarya</taxon>
        <taxon>Ascomycota</taxon>
        <taxon>Pezizomycotina</taxon>
        <taxon>Sordariomycetes</taxon>
        <taxon>Xylariomycetidae</taxon>
        <taxon>Xylariales</taxon>
        <taxon>Hypoxylaceae</taxon>
        <taxon>Daldinia</taxon>
    </lineage>
</organism>
<dbReference type="Proteomes" id="UP001369815">
    <property type="component" value="Unassembled WGS sequence"/>
</dbReference>
<dbReference type="AlphaFoldDB" id="A0AAX6MXX7"/>
<sequence length="205" mass="21809">MRALTALLVGPTVTLAAAIAPRWYPAPEGPWTAGVWRVPATDDVFFLGEAINASGGKFYVNKNTSSYCPGNVENLDCSAYPGSRTIFTGGNNTVFLDVGVPGGQQANAKRIVYIAEDGSLSYTIPHSGAIPDGAVATGFDRVISESFGAPVVLGHSGQFWLMCPVSEGEPRERTYQIYVGKGTENCLNTGVRTYTATGPDAWEYM</sequence>
<evidence type="ECO:0000313" key="3">
    <source>
        <dbReference type="Proteomes" id="UP001369815"/>
    </source>
</evidence>
<protein>
    <submittedName>
        <fullName evidence="2">Uncharacterized protein</fullName>
    </submittedName>
</protein>
<feature type="chain" id="PRO_5043724635" evidence="1">
    <location>
        <begin position="17"/>
        <end position="205"/>
    </location>
</feature>
<feature type="signal peptide" evidence="1">
    <location>
        <begin position="1"/>
        <end position="16"/>
    </location>
</feature>
<dbReference type="EMBL" id="JBANMG010000001">
    <property type="protein sequence ID" value="KAK6957498.1"/>
    <property type="molecule type" value="Genomic_DNA"/>
</dbReference>
<name>A0AAX6MXX7_9PEZI</name>
<dbReference type="PANTHER" id="PTHR42047">
    <property type="entry name" value="PROTEIN, PUTATIVE (AFU_ORTHOLOGUE AFUA_6G03560)-RELATED"/>
    <property type="match status" value="1"/>
</dbReference>